<organism evidence="7 8">
    <name type="scientific">Vitis vinifera</name>
    <name type="common">Grape</name>
    <dbReference type="NCBI Taxonomy" id="29760"/>
    <lineage>
        <taxon>Eukaryota</taxon>
        <taxon>Viridiplantae</taxon>
        <taxon>Streptophyta</taxon>
        <taxon>Embryophyta</taxon>
        <taxon>Tracheophyta</taxon>
        <taxon>Spermatophyta</taxon>
        <taxon>Magnoliopsida</taxon>
        <taxon>eudicotyledons</taxon>
        <taxon>Gunneridae</taxon>
        <taxon>Pentapetalae</taxon>
        <taxon>rosids</taxon>
        <taxon>Vitales</taxon>
        <taxon>Vitaceae</taxon>
        <taxon>Viteae</taxon>
        <taxon>Vitis</taxon>
    </lineage>
</organism>
<evidence type="ECO:0000313" key="8">
    <source>
        <dbReference type="Proteomes" id="UP000288805"/>
    </source>
</evidence>
<proteinExistence type="predicted"/>
<dbReference type="GO" id="GO:0016020">
    <property type="term" value="C:membrane"/>
    <property type="evidence" value="ECO:0007669"/>
    <property type="project" value="UniProtKB-SubCell"/>
</dbReference>
<evidence type="ECO:0000256" key="1">
    <source>
        <dbReference type="ARBA" id="ARBA00004141"/>
    </source>
</evidence>
<dbReference type="PANTHER" id="PTHR21576:SF84">
    <property type="entry name" value="FAMILY PROTEIN, PUTATIVE, EXPRESSED-RELATED"/>
    <property type="match status" value="1"/>
</dbReference>
<evidence type="ECO:0000256" key="4">
    <source>
        <dbReference type="ARBA" id="ARBA00023136"/>
    </source>
</evidence>
<protein>
    <recommendedName>
        <fullName evidence="6">NFD4 C-terminal domain-containing protein</fullName>
    </recommendedName>
</protein>
<feature type="transmembrane region" description="Helical" evidence="5">
    <location>
        <begin position="79"/>
        <end position="100"/>
    </location>
</feature>
<dbReference type="Pfam" id="PF23262">
    <property type="entry name" value="NFD4_C"/>
    <property type="match status" value="1"/>
</dbReference>
<evidence type="ECO:0000256" key="2">
    <source>
        <dbReference type="ARBA" id="ARBA00022692"/>
    </source>
</evidence>
<accession>A0A438BMW5</accession>
<reference evidence="7 8" key="1">
    <citation type="journal article" date="2018" name="PLoS Genet.">
        <title>Population sequencing reveals clonal diversity and ancestral inbreeding in the grapevine cultivar Chardonnay.</title>
        <authorList>
            <person name="Roach M.J."/>
            <person name="Johnson D.L."/>
            <person name="Bohlmann J."/>
            <person name="van Vuuren H.J."/>
            <person name="Jones S.J."/>
            <person name="Pretorius I.S."/>
            <person name="Schmidt S.A."/>
            <person name="Borneman A.R."/>
        </authorList>
    </citation>
    <scope>NUCLEOTIDE SEQUENCE [LARGE SCALE GENOMIC DNA]</scope>
    <source>
        <strain evidence="8">cv. Chardonnay</strain>
        <tissue evidence="7">Leaf</tissue>
    </source>
</reference>
<sequence length="116" mass="13053">MLALVQLLACAGHLLMAFNVHNALYLAWMIIGPIGSYLLNVRVAGYLYDKEAERQMAATGSHRKPGEELTCIGAECFKLAFLIIAGVTFFGTLASFILVLRTRKFYRSDIYKKFRE</sequence>
<evidence type="ECO:0000256" key="3">
    <source>
        <dbReference type="ARBA" id="ARBA00022989"/>
    </source>
</evidence>
<dbReference type="Proteomes" id="UP000288805">
    <property type="component" value="Unassembled WGS sequence"/>
</dbReference>
<evidence type="ECO:0000256" key="5">
    <source>
        <dbReference type="SAM" id="Phobius"/>
    </source>
</evidence>
<keyword evidence="4 5" id="KW-0472">Membrane</keyword>
<evidence type="ECO:0000259" key="6">
    <source>
        <dbReference type="Pfam" id="PF23262"/>
    </source>
</evidence>
<gene>
    <name evidence="7" type="ORF">CK203_108759</name>
</gene>
<evidence type="ECO:0000313" key="7">
    <source>
        <dbReference type="EMBL" id="RVW12268.1"/>
    </source>
</evidence>
<dbReference type="EMBL" id="QGNW01002714">
    <property type="protein sequence ID" value="RVW12268.1"/>
    <property type="molecule type" value="Genomic_DNA"/>
</dbReference>
<dbReference type="PANTHER" id="PTHR21576">
    <property type="entry name" value="UNCHARACTERIZED NODULIN-LIKE PROTEIN"/>
    <property type="match status" value="1"/>
</dbReference>
<keyword evidence="3 5" id="KW-1133">Transmembrane helix</keyword>
<feature type="domain" description="NFD4 C-terminal" evidence="6">
    <location>
        <begin position="57"/>
        <end position="106"/>
    </location>
</feature>
<comment type="subcellular location">
    <subcellularLocation>
        <location evidence="1">Membrane</location>
        <topology evidence="1">Multi-pass membrane protein</topology>
    </subcellularLocation>
</comment>
<name>A0A438BMW5_VITVI</name>
<dbReference type="AlphaFoldDB" id="A0A438BMW5"/>
<dbReference type="InterPro" id="IPR056555">
    <property type="entry name" value="NFD4_C"/>
</dbReference>
<comment type="caution">
    <text evidence="7">The sequence shown here is derived from an EMBL/GenBank/DDBJ whole genome shotgun (WGS) entry which is preliminary data.</text>
</comment>
<feature type="transmembrane region" description="Helical" evidence="5">
    <location>
        <begin position="27"/>
        <end position="48"/>
    </location>
</feature>
<keyword evidence="2 5" id="KW-0812">Transmembrane</keyword>